<keyword evidence="1" id="KW-0472">Membrane</keyword>
<keyword evidence="1" id="KW-1133">Transmembrane helix</keyword>
<organism evidence="2 3">
    <name type="scientific">Crocosphaera watsonii WH 0003</name>
    <dbReference type="NCBI Taxonomy" id="423471"/>
    <lineage>
        <taxon>Bacteria</taxon>
        <taxon>Bacillati</taxon>
        <taxon>Cyanobacteriota</taxon>
        <taxon>Cyanophyceae</taxon>
        <taxon>Oscillatoriophycideae</taxon>
        <taxon>Chroococcales</taxon>
        <taxon>Aphanothecaceae</taxon>
        <taxon>Crocosphaera</taxon>
    </lineage>
</organism>
<gene>
    <name evidence="2" type="ORF">CWATWH0003_2971t1</name>
</gene>
<dbReference type="AlphaFoldDB" id="G5J668"/>
<evidence type="ECO:0000256" key="1">
    <source>
        <dbReference type="SAM" id="Phobius"/>
    </source>
</evidence>
<evidence type="ECO:0000313" key="2">
    <source>
        <dbReference type="EMBL" id="EHJ12319.1"/>
    </source>
</evidence>
<comment type="caution">
    <text evidence="2">The sequence shown here is derived from an EMBL/GenBank/DDBJ whole genome shotgun (WGS) entry which is preliminary data.</text>
</comment>
<dbReference type="Proteomes" id="UP000003477">
    <property type="component" value="Unassembled WGS sequence"/>
</dbReference>
<protein>
    <submittedName>
        <fullName evidence="2">Uncharacterized protein</fullName>
    </submittedName>
</protein>
<feature type="non-terminal residue" evidence="2">
    <location>
        <position position="31"/>
    </location>
</feature>
<keyword evidence="1" id="KW-0812">Transmembrane</keyword>
<dbReference type="EMBL" id="AESD01000443">
    <property type="protein sequence ID" value="EHJ12319.1"/>
    <property type="molecule type" value="Genomic_DNA"/>
</dbReference>
<name>G5J668_CROWT</name>
<proteinExistence type="predicted"/>
<reference evidence="2 3" key="1">
    <citation type="journal article" date="2011" name="Front. Microbiol.">
        <title>Two Strains of Crocosphaera watsonii with Highly Conserved Genomes are Distinguished by Strain-Specific Features.</title>
        <authorList>
            <person name="Bench S.R."/>
            <person name="Ilikchyan I.N."/>
            <person name="Tripp H.J."/>
            <person name="Zehr J.P."/>
        </authorList>
    </citation>
    <scope>NUCLEOTIDE SEQUENCE [LARGE SCALE GENOMIC DNA]</scope>
    <source>
        <strain evidence="2 3">WH 0003</strain>
    </source>
</reference>
<feature type="transmembrane region" description="Helical" evidence="1">
    <location>
        <begin position="6"/>
        <end position="29"/>
    </location>
</feature>
<sequence length="31" mass="3216">MNNLLLKGLLGSVGVGVIAYLSLCVALIWGQ</sequence>
<accession>G5J668</accession>
<evidence type="ECO:0000313" key="3">
    <source>
        <dbReference type="Proteomes" id="UP000003477"/>
    </source>
</evidence>